<dbReference type="InterPro" id="IPR004147">
    <property type="entry name" value="ABC1_dom"/>
</dbReference>
<proteinExistence type="inferred from homology"/>
<gene>
    <name evidence="3" type="ORF">QVD17_08974</name>
</gene>
<dbReference type="Gene3D" id="1.10.510.10">
    <property type="entry name" value="Transferase(Phosphotransferase) domain 1"/>
    <property type="match status" value="1"/>
</dbReference>
<evidence type="ECO:0000313" key="4">
    <source>
        <dbReference type="Proteomes" id="UP001229421"/>
    </source>
</evidence>
<feature type="domain" description="Protein kinase" evidence="2">
    <location>
        <begin position="334"/>
        <end position="689"/>
    </location>
</feature>
<evidence type="ECO:0000259" key="2">
    <source>
        <dbReference type="PROSITE" id="PS50011"/>
    </source>
</evidence>
<dbReference type="PANTHER" id="PTHR10566:SF123">
    <property type="entry name" value="PROTEIN KINASE SUPERFAMILY PROTEIN"/>
    <property type="match status" value="1"/>
</dbReference>
<dbReference type="AlphaFoldDB" id="A0AAD8L0Q1"/>
<protein>
    <recommendedName>
        <fullName evidence="2">Protein kinase domain-containing protein</fullName>
    </recommendedName>
</protein>
<dbReference type="EMBL" id="JAUHHV010000002">
    <property type="protein sequence ID" value="KAK1432084.1"/>
    <property type="molecule type" value="Genomic_DNA"/>
</dbReference>
<keyword evidence="4" id="KW-1185">Reference proteome</keyword>
<dbReference type="InterPro" id="IPR000719">
    <property type="entry name" value="Prot_kinase_dom"/>
</dbReference>
<dbReference type="GO" id="GO:0005524">
    <property type="term" value="F:ATP binding"/>
    <property type="evidence" value="ECO:0007669"/>
    <property type="project" value="InterPro"/>
</dbReference>
<dbReference type="Pfam" id="PF03109">
    <property type="entry name" value="ABC1"/>
    <property type="match status" value="1"/>
</dbReference>
<dbReference type="PANTHER" id="PTHR10566">
    <property type="entry name" value="CHAPERONE-ACTIVITY OF BC1 COMPLEX CABC1 -RELATED"/>
    <property type="match status" value="1"/>
</dbReference>
<dbReference type="Proteomes" id="UP001229421">
    <property type="component" value="Unassembled WGS sequence"/>
</dbReference>
<organism evidence="3 4">
    <name type="scientific">Tagetes erecta</name>
    <name type="common">African marigold</name>
    <dbReference type="NCBI Taxonomy" id="13708"/>
    <lineage>
        <taxon>Eukaryota</taxon>
        <taxon>Viridiplantae</taxon>
        <taxon>Streptophyta</taxon>
        <taxon>Embryophyta</taxon>
        <taxon>Tracheophyta</taxon>
        <taxon>Spermatophyta</taxon>
        <taxon>Magnoliopsida</taxon>
        <taxon>eudicotyledons</taxon>
        <taxon>Gunneridae</taxon>
        <taxon>Pentapetalae</taxon>
        <taxon>asterids</taxon>
        <taxon>campanulids</taxon>
        <taxon>Asterales</taxon>
        <taxon>Asteraceae</taxon>
        <taxon>Asteroideae</taxon>
        <taxon>Heliantheae alliance</taxon>
        <taxon>Tageteae</taxon>
        <taxon>Tagetes</taxon>
    </lineage>
</organism>
<sequence length="874" mass="98411">MHLKSSFERCKSLLDQRIQKQDIQMLHMVSLMMKVSLYDDVELQMLKVGHGFVLEVGHATHFPTLHCNQQTNQMLGASAAVASIPATSKIKSSRSNCRAFAGNNFFQIVKKDVEFLKKNISAGLNWSSKVIGMPEVSKKVDEVVWLRNLEDPHYQYQSPSWPQPYYPELTGIDLMLADFKALEAYILYYYSMSKMWAKPLPEVYNAQEADDYFKCRPHVVALRLVEVLGSFASAAIRIRIEGVRRSKNLSGSSEADEYNSQYKFGMVLKETMLNLGPTFIKVGQSLSTRPDIIGSQISKALSELHDQIPPFPRALAMKIIEEELGSPVEAFYSYISEEAVAAASFGQVYRAKTVDGHDVAVKVQRPNLRHVVFRDIYIMRVGLDVLQQVARRKNDLRLYADELGKGLVGELDYTLEAANAVEFMEAHSSFPSIRVPKVFQHLTQKRVLTMEWMDGENPKELISKCNSNNDEHDSQYSEKQITEAKRHLRDLVNKGVEACLVQLIETGLLHADPHPGNMIYLPSGQIGFLDFGLVCRMEKKHKFAMLGSIIHIVNGDWASLIGSLADMDVVRPGTNISRVTMELENAMDEVEFKDGIPDVRFSRVLGKVWAIALKYHFRMPPYYTLLLRSLASFEGLAMAGDPNFNTFEDSYPYVVRKLLTDNSPDTRKILHTVVLNKRKELQWKKVSFFLRVGATSNGLQLASKSATSGEDPANSVSDTVNLVLKLLLSKDGVVVRRLVMTADGTSLIRDIISKEASPFRHQVCKIIADMLYQSICAALCKTFIVARYSAIYTSSSTSTINYQSLVKNRRLRVIFLKVLESGRKNPVLMARLCWVSFVTLIAASAMACHRLLVSLSEAYLDRLSFTPKKLAMSS</sequence>
<comment type="similarity">
    <text evidence="1">Belongs to the protein kinase superfamily. ADCK protein kinase family.</text>
</comment>
<dbReference type="InterPro" id="IPR050154">
    <property type="entry name" value="UbiB_kinase"/>
</dbReference>
<accession>A0AAD8L0Q1</accession>
<dbReference type="InterPro" id="IPR011009">
    <property type="entry name" value="Kinase-like_dom_sf"/>
</dbReference>
<dbReference type="GO" id="GO:0004672">
    <property type="term" value="F:protein kinase activity"/>
    <property type="evidence" value="ECO:0007669"/>
    <property type="project" value="InterPro"/>
</dbReference>
<reference evidence="3" key="1">
    <citation type="journal article" date="2023" name="bioRxiv">
        <title>Improved chromosome-level genome assembly for marigold (Tagetes erecta).</title>
        <authorList>
            <person name="Jiang F."/>
            <person name="Yuan L."/>
            <person name="Wang S."/>
            <person name="Wang H."/>
            <person name="Xu D."/>
            <person name="Wang A."/>
            <person name="Fan W."/>
        </authorList>
    </citation>
    <scope>NUCLEOTIDE SEQUENCE</scope>
    <source>
        <strain evidence="3">WSJ</strain>
        <tissue evidence="3">Leaf</tissue>
    </source>
</reference>
<evidence type="ECO:0000313" key="3">
    <source>
        <dbReference type="EMBL" id="KAK1432084.1"/>
    </source>
</evidence>
<name>A0AAD8L0Q1_TARER</name>
<dbReference type="CDD" id="cd05121">
    <property type="entry name" value="ABC1_ADCK3-like"/>
    <property type="match status" value="1"/>
</dbReference>
<dbReference type="SUPFAM" id="SSF56112">
    <property type="entry name" value="Protein kinase-like (PK-like)"/>
    <property type="match status" value="1"/>
</dbReference>
<evidence type="ECO:0000256" key="1">
    <source>
        <dbReference type="ARBA" id="ARBA00009670"/>
    </source>
</evidence>
<comment type="caution">
    <text evidence="3">The sequence shown here is derived from an EMBL/GenBank/DDBJ whole genome shotgun (WGS) entry which is preliminary data.</text>
</comment>
<dbReference type="PROSITE" id="PS50011">
    <property type="entry name" value="PROTEIN_KINASE_DOM"/>
    <property type="match status" value="1"/>
</dbReference>